<dbReference type="SUPFAM" id="SSF57701">
    <property type="entry name" value="Zn2/Cys6 DNA-binding domain"/>
    <property type="match status" value="1"/>
</dbReference>
<dbReference type="InterPro" id="IPR053187">
    <property type="entry name" value="Notoamide_regulator"/>
</dbReference>
<dbReference type="STRING" id="1276538.A0A1X7S3Y4"/>
<evidence type="ECO:0000259" key="3">
    <source>
        <dbReference type="PROSITE" id="PS50048"/>
    </source>
</evidence>
<feature type="region of interest" description="Disordered" evidence="2">
    <location>
        <begin position="1"/>
        <end position="43"/>
    </location>
</feature>
<sequence>MEHICHNSSKGSSHQGSPRHDRRSDPHKNDGQRAISPDRRKTPTTSVACWSCRERKIKCTGERPKCMTCISRSRECGYEYDEGVTKSIGLQQRVHELSAKVASRDFLFQQMRSRSDEDSALLLCLVRLGADIDKLAARLKFAPEELLSRDVVPDLDHLLAKGPLRD</sequence>
<feature type="domain" description="Zn(2)-C6 fungal-type" evidence="3">
    <location>
        <begin position="48"/>
        <end position="78"/>
    </location>
</feature>
<dbReference type="Pfam" id="PF00172">
    <property type="entry name" value="Zn_clus"/>
    <property type="match status" value="1"/>
</dbReference>
<evidence type="ECO:0000313" key="4">
    <source>
        <dbReference type="EMBL" id="SMQ54408.1"/>
    </source>
</evidence>
<evidence type="ECO:0000313" key="5">
    <source>
        <dbReference type="Proteomes" id="UP000215127"/>
    </source>
</evidence>
<gene>
    <name evidence="4" type="ORF">ZT3D7_G9563</name>
</gene>
<evidence type="ECO:0000256" key="2">
    <source>
        <dbReference type="SAM" id="MobiDB-lite"/>
    </source>
</evidence>
<evidence type="ECO:0000256" key="1">
    <source>
        <dbReference type="ARBA" id="ARBA00023242"/>
    </source>
</evidence>
<dbReference type="GO" id="GO:0000981">
    <property type="term" value="F:DNA-binding transcription factor activity, RNA polymerase II-specific"/>
    <property type="evidence" value="ECO:0007669"/>
    <property type="project" value="InterPro"/>
</dbReference>
<dbReference type="AlphaFoldDB" id="A0A1X7S3Y4"/>
<dbReference type="Gene3D" id="4.10.240.10">
    <property type="entry name" value="Zn(2)-C6 fungal-type DNA-binding domain"/>
    <property type="match status" value="1"/>
</dbReference>
<reference evidence="4 5" key="1">
    <citation type="submission" date="2016-06" db="EMBL/GenBank/DDBJ databases">
        <authorList>
            <person name="Kjaerup R.B."/>
            <person name="Dalgaard T.S."/>
            <person name="Juul-Madsen H.R."/>
        </authorList>
    </citation>
    <scope>NUCLEOTIDE SEQUENCE [LARGE SCALE GENOMIC DNA]</scope>
</reference>
<dbReference type="PROSITE" id="PS50048">
    <property type="entry name" value="ZN2_CY6_FUNGAL_2"/>
    <property type="match status" value="1"/>
</dbReference>
<dbReference type="PROSITE" id="PS00463">
    <property type="entry name" value="ZN2_CY6_FUNGAL_1"/>
    <property type="match status" value="1"/>
</dbReference>
<dbReference type="Proteomes" id="UP000215127">
    <property type="component" value="Chromosome 10"/>
</dbReference>
<keyword evidence="5" id="KW-1185">Reference proteome</keyword>
<dbReference type="PANTHER" id="PTHR47256:SF1">
    <property type="entry name" value="ZN(II)2CYS6 TRANSCRIPTION FACTOR (EUROFUNG)"/>
    <property type="match status" value="1"/>
</dbReference>
<dbReference type="InterPro" id="IPR001138">
    <property type="entry name" value="Zn2Cys6_DnaBD"/>
</dbReference>
<feature type="compositionally biased region" description="Polar residues" evidence="2">
    <location>
        <begin position="1"/>
        <end position="16"/>
    </location>
</feature>
<dbReference type="CDD" id="cd00067">
    <property type="entry name" value="GAL4"/>
    <property type="match status" value="1"/>
</dbReference>
<keyword evidence="1" id="KW-0539">Nucleus</keyword>
<dbReference type="PANTHER" id="PTHR47256">
    <property type="entry name" value="ZN(II)2CYS6 TRANSCRIPTION FACTOR (EUROFUNG)-RELATED"/>
    <property type="match status" value="1"/>
</dbReference>
<proteinExistence type="predicted"/>
<protein>
    <recommendedName>
        <fullName evidence="3">Zn(2)-C6 fungal-type domain-containing protein</fullName>
    </recommendedName>
</protein>
<accession>A0A1X7S3Y4</accession>
<name>A0A1X7S3Y4_ZYMT9</name>
<organism evidence="4 5">
    <name type="scientific">Zymoseptoria tritici (strain ST99CH_3D7)</name>
    <dbReference type="NCBI Taxonomy" id="1276538"/>
    <lineage>
        <taxon>Eukaryota</taxon>
        <taxon>Fungi</taxon>
        <taxon>Dikarya</taxon>
        <taxon>Ascomycota</taxon>
        <taxon>Pezizomycotina</taxon>
        <taxon>Dothideomycetes</taxon>
        <taxon>Dothideomycetidae</taxon>
        <taxon>Mycosphaerellales</taxon>
        <taxon>Mycosphaerellaceae</taxon>
        <taxon>Zymoseptoria</taxon>
    </lineage>
</organism>
<feature type="compositionally biased region" description="Basic and acidic residues" evidence="2">
    <location>
        <begin position="18"/>
        <end position="41"/>
    </location>
</feature>
<dbReference type="SMART" id="SM00066">
    <property type="entry name" value="GAL4"/>
    <property type="match status" value="1"/>
</dbReference>
<dbReference type="EMBL" id="LT853701">
    <property type="protein sequence ID" value="SMQ54408.1"/>
    <property type="molecule type" value="Genomic_DNA"/>
</dbReference>
<dbReference type="GO" id="GO:0008270">
    <property type="term" value="F:zinc ion binding"/>
    <property type="evidence" value="ECO:0007669"/>
    <property type="project" value="InterPro"/>
</dbReference>
<dbReference type="InterPro" id="IPR036864">
    <property type="entry name" value="Zn2-C6_fun-type_DNA-bd_sf"/>
</dbReference>